<evidence type="ECO:0000256" key="1">
    <source>
        <dbReference type="SAM" id="MobiDB-lite"/>
    </source>
</evidence>
<dbReference type="EMBL" id="JACAZI010000017">
    <property type="protein sequence ID" value="KAF7341986.1"/>
    <property type="molecule type" value="Genomic_DNA"/>
</dbReference>
<dbReference type="AlphaFoldDB" id="A0A8H6XK58"/>
<sequence length="414" mass="44860">MSLTDAVLTQLDSPNFSFSFHAPPVNSEVWSSVQNASDAVCEEFALIGENVLGTCFLCLTVKPKSRLEIARNVARSNGFLTTIRDAVLSPPVYAALVSKTGLQWPGPSVRTASDAFLIFVAALHASLHDTFVLAWFHETFLPLIRAAADTYDGTSANAGNLVNQETTLDRHTYAPVLEILAQIKIIQSCHSISSSASLRTQLQKLHQASQLLWGTATFTGTVLSLVSTAISPVMRLVRNTVRDSIPASWRRSRKLSEALEREKTTKRRVSSIMDPRPTSRVGLNTVKDEAENEKTEIDSEFAPPPRPSAAASKIGSPRRPSAFHGSQVHASLSSNSLSPSSNVLRPWQYTRAVSASPSVGPNASPNAKALAPAPLRLPRRASLGYNPFDDGSSSNAHQAPNLDLSRPRRGRESF</sequence>
<evidence type="ECO:0000313" key="2">
    <source>
        <dbReference type="EMBL" id="KAF7341986.1"/>
    </source>
</evidence>
<organism evidence="2 3">
    <name type="scientific">Mycena venus</name>
    <dbReference type="NCBI Taxonomy" id="2733690"/>
    <lineage>
        <taxon>Eukaryota</taxon>
        <taxon>Fungi</taxon>
        <taxon>Dikarya</taxon>
        <taxon>Basidiomycota</taxon>
        <taxon>Agaricomycotina</taxon>
        <taxon>Agaricomycetes</taxon>
        <taxon>Agaricomycetidae</taxon>
        <taxon>Agaricales</taxon>
        <taxon>Marasmiineae</taxon>
        <taxon>Mycenaceae</taxon>
        <taxon>Mycena</taxon>
    </lineage>
</organism>
<feature type="compositionally biased region" description="Low complexity" evidence="1">
    <location>
        <begin position="331"/>
        <end position="341"/>
    </location>
</feature>
<proteinExistence type="predicted"/>
<evidence type="ECO:0000313" key="3">
    <source>
        <dbReference type="Proteomes" id="UP000620124"/>
    </source>
</evidence>
<feature type="region of interest" description="Disordered" evidence="1">
    <location>
        <begin position="354"/>
        <end position="414"/>
    </location>
</feature>
<feature type="compositionally biased region" description="Low complexity" evidence="1">
    <location>
        <begin position="361"/>
        <end position="383"/>
    </location>
</feature>
<dbReference type="Proteomes" id="UP000620124">
    <property type="component" value="Unassembled WGS sequence"/>
</dbReference>
<feature type="region of interest" description="Disordered" evidence="1">
    <location>
        <begin position="259"/>
        <end position="341"/>
    </location>
</feature>
<gene>
    <name evidence="2" type="ORF">MVEN_01785600</name>
</gene>
<keyword evidence="3" id="KW-1185">Reference proteome</keyword>
<name>A0A8H6XK58_9AGAR</name>
<comment type="caution">
    <text evidence="2">The sequence shown here is derived from an EMBL/GenBank/DDBJ whole genome shotgun (WGS) entry which is preliminary data.</text>
</comment>
<feature type="compositionally biased region" description="Basic and acidic residues" evidence="1">
    <location>
        <begin position="286"/>
        <end position="297"/>
    </location>
</feature>
<accession>A0A8H6XK58</accession>
<protein>
    <submittedName>
        <fullName evidence="2">Uncharacterized protein</fullName>
    </submittedName>
</protein>
<reference evidence="2" key="1">
    <citation type="submission" date="2020-05" db="EMBL/GenBank/DDBJ databases">
        <title>Mycena genomes resolve the evolution of fungal bioluminescence.</title>
        <authorList>
            <person name="Tsai I.J."/>
        </authorList>
    </citation>
    <scope>NUCLEOTIDE SEQUENCE</scope>
    <source>
        <strain evidence="2">CCC161011</strain>
    </source>
</reference>
<dbReference type="OrthoDB" id="3044811at2759"/>